<sequence length="67" mass="7130">MRDMLFVKDLGPTRTSETPASVMRPFVKTTPMAKGSPIGVEPGKGSYHTTANENGGPYGWGGYGGWP</sequence>
<organism evidence="3 4">
    <name type="scientific">Mikania micrantha</name>
    <name type="common">bitter vine</name>
    <dbReference type="NCBI Taxonomy" id="192012"/>
    <lineage>
        <taxon>Eukaryota</taxon>
        <taxon>Viridiplantae</taxon>
        <taxon>Streptophyta</taxon>
        <taxon>Embryophyta</taxon>
        <taxon>Tracheophyta</taxon>
        <taxon>Spermatophyta</taxon>
        <taxon>Magnoliopsida</taxon>
        <taxon>eudicotyledons</taxon>
        <taxon>Gunneridae</taxon>
        <taxon>Pentapetalae</taxon>
        <taxon>asterids</taxon>
        <taxon>campanulids</taxon>
        <taxon>Asterales</taxon>
        <taxon>Asteraceae</taxon>
        <taxon>Asteroideae</taxon>
        <taxon>Heliantheae alliance</taxon>
        <taxon>Eupatorieae</taxon>
        <taxon>Mikania</taxon>
    </lineage>
</organism>
<gene>
    <name evidence="2" type="ORF">E3N88_32611</name>
    <name evidence="3" type="ORF">E3N88_32622</name>
</gene>
<comment type="caution">
    <text evidence="3">The sequence shown here is derived from an EMBL/GenBank/DDBJ whole genome shotgun (WGS) entry which is preliminary data.</text>
</comment>
<proteinExistence type="predicted"/>
<reference evidence="3 4" key="1">
    <citation type="submission" date="2019-05" db="EMBL/GenBank/DDBJ databases">
        <title>Mikania micrantha, genome provides insights into the molecular mechanism of rapid growth.</title>
        <authorList>
            <person name="Liu B."/>
        </authorList>
    </citation>
    <scope>NUCLEOTIDE SEQUENCE [LARGE SCALE GENOMIC DNA]</scope>
    <source>
        <strain evidence="3">NLD-2019</strain>
        <tissue evidence="3">Leaf</tissue>
    </source>
</reference>
<name>A0A5N6M9I9_9ASTR</name>
<evidence type="ECO:0000313" key="2">
    <source>
        <dbReference type="EMBL" id="KAD3337091.1"/>
    </source>
</evidence>
<dbReference type="EMBL" id="SZYD01000016">
    <property type="protein sequence ID" value="KAD3337102.1"/>
    <property type="molecule type" value="Genomic_DNA"/>
</dbReference>
<evidence type="ECO:0000313" key="3">
    <source>
        <dbReference type="EMBL" id="KAD3337102.1"/>
    </source>
</evidence>
<evidence type="ECO:0000313" key="4">
    <source>
        <dbReference type="Proteomes" id="UP000326396"/>
    </source>
</evidence>
<dbReference type="AlphaFoldDB" id="A0A5N6M9I9"/>
<feature type="region of interest" description="Disordered" evidence="1">
    <location>
        <begin position="1"/>
        <end position="54"/>
    </location>
</feature>
<keyword evidence="4" id="KW-1185">Reference proteome</keyword>
<accession>A0A5N6M9I9</accession>
<dbReference type="Proteomes" id="UP000326396">
    <property type="component" value="Linkage Group LG6"/>
</dbReference>
<protein>
    <submittedName>
        <fullName evidence="3">Uncharacterized protein</fullName>
    </submittedName>
</protein>
<dbReference type="EMBL" id="SZYD01000016">
    <property type="protein sequence ID" value="KAD3337091.1"/>
    <property type="molecule type" value="Genomic_DNA"/>
</dbReference>
<evidence type="ECO:0000256" key="1">
    <source>
        <dbReference type="SAM" id="MobiDB-lite"/>
    </source>
</evidence>